<proteinExistence type="predicted"/>
<dbReference type="EMBL" id="JACJSI010000003">
    <property type="protein sequence ID" value="MBD2528416.1"/>
    <property type="molecule type" value="Genomic_DNA"/>
</dbReference>
<accession>A0ABR8DHI4</accession>
<protein>
    <recommendedName>
        <fullName evidence="3">TIGR02646 family protein</fullName>
    </recommendedName>
</protein>
<keyword evidence="2" id="KW-1185">Reference proteome</keyword>
<reference evidence="1 2" key="1">
    <citation type="journal article" date="2020" name="ISME J.">
        <title>Comparative genomics reveals insights into cyanobacterial evolution and habitat adaptation.</title>
        <authorList>
            <person name="Chen M.Y."/>
            <person name="Teng W.K."/>
            <person name="Zhao L."/>
            <person name="Hu C.X."/>
            <person name="Zhou Y.K."/>
            <person name="Han B.P."/>
            <person name="Song L.R."/>
            <person name="Shu W.S."/>
        </authorList>
    </citation>
    <scope>NUCLEOTIDE SEQUENCE [LARGE SCALE GENOMIC DNA]</scope>
    <source>
        <strain evidence="1 2">FACHB-838</strain>
    </source>
</reference>
<dbReference type="Proteomes" id="UP000623440">
    <property type="component" value="Unassembled WGS sequence"/>
</dbReference>
<gene>
    <name evidence="1" type="ORF">H6G97_02125</name>
</gene>
<evidence type="ECO:0000313" key="1">
    <source>
        <dbReference type="EMBL" id="MBD2528416.1"/>
    </source>
</evidence>
<dbReference type="Gene3D" id="1.10.30.50">
    <property type="match status" value="1"/>
</dbReference>
<sequence>MRHIPLKENPPPSRLRKWLTKAENLTQALISETDSAKRREIIESNSEVWRNKALKKYFMQLSDGKCWYSEAREVYSHYHVDHFRPKSEALDLNGKDQGGYWWLAFDWTNYRICGSVGNTKKGAKFHVKRNKASCHTDLCEDEIVCFLDPTDEDDTLKLTFDKTGTIKPSSVDENDWDYERAKYTIENLDLNYEPLKEARKDLWDTCESKLNELQHLMKEYNKNPSASKKGQIQSKLEELRTLTKPKSEFSVVAIKCLLSSDIEWVQKLALTAA</sequence>
<name>A0ABR8DHI4_9NOSO</name>
<comment type="caution">
    <text evidence="1">The sequence shown here is derived from an EMBL/GenBank/DDBJ whole genome shotgun (WGS) entry which is preliminary data.</text>
</comment>
<evidence type="ECO:0008006" key="3">
    <source>
        <dbReference type="Google" id="ProtNLM"/>
    </source>
</evidence>
<dbReference type="RefSeq" id="WP_190939080.1">
    <property type="nucleotide sequence ID" value="NZ_JACJSI010000003.1"/>
</dbReference>
<organism evidence="1 2">
    <name type="scientific">Nostoc flagelliforme FACHB-838</name>
    <dbReference type="NCBI Taxonomy" id="2692904"/>
    <lineage>
        <taxon>Bacteria</taxon>
        <taxon>Bacillati</taxon>
        <taxon>Cyanobacteriota</taxon>
        <taxon>Cyanophyceae</taxon>
        <taxon>Nostocales</taxon>
        <taxon>Nostocaceae</taxon>
        <taxon>Nostoc</taxon>
    </lineage>
</organism>
<evidence type="ECO:0000313" key="2">
    <source>
        <dbReference type="Proteomes" id="UP000623440"/>
    </source>
</evidence>